<evidence type="ECO:0000313" key="1">
    <source>
        <dbReference type="EMBL" id="KAJ8938938.1"/>
    </source>
</evidence>
<proteinExistence type="predicted"/>
<gene>
    <name evidence="1" type="ORF">NQ318_014555</name>
</gene>
<evidence type="ECO:0000313" key="2">
    <source>
        <dbReference type="Proteomes" id="UP001162162"/>
    </source>
</evidence>
<dbReference type="Proteomes" id="UP001162162">
    <property type="component" value="Unassembled WGS sequence"/>
</dbReference>
<keyword evidence="2" id="KW-1185">Reference proteome</keyword>
<reference evidence="1" key="1">
    <citation type="journal article" date="2023" name="Insect Mol. Biol.">
        <title>Genome sequencing provides insights into the evolution of gene families encoding plant cell wall-degrading enzymes in longhorned beetles.</title>
        <authorList>
            <person name="Shin N.R."/>
            <person name="Okamura Y."/>
            <person name="Kirsch R."/>
            <person name="Pauchet Y."/>
        </authorList>
    </citation>
    <scope>NUCLEOTIDE SEQUENCE</scope>
    <source>
        <strain evidence="1">AMC_N1</strain>
    </source>
</reference>
<dbReference type="AlphaFoldDB" id="A0AAV8XIX8"/>
<comment type="caution">
    <text evidence="1">The sequence shown here is derived from an EMBL/GenBank/DDBJ whole genome shotgun (WGS) entry which is preliminary data.</text>
</comment>
<sequence>IILSPNPQLVRLSPNLEKLVKLKIHQNQDVQILPEIKKIDIVLSMEENPQSAHCTAIGYLHISSHLQCDST</sequence>
<dbReference type="EMBL" id="JAPWTK010000519">
    <property type="protein sequence ID" value="KAJ8938938.1"/>
    <property type="molecule type" value="Genomic_DNA"/>
</dbReference>
<name>A0AAV8XIX8_9CUCU</name>
<protein>
    <submittedName>
        <fullName evidence="1">Uncharacterized protein</fullName>
    </submittedName>
</protein>
<organism evidence="1 2">
    <name type="scientific">Aromia moschata</name>
    <dbReference type="NCBI Taxonomy" id="1265417"/>
    <lineage>
        <taxon>Eukaryota</taxon>
        <taxon>Metazoa</taxon>
        <taxon>Ecdysozoa</taxon>
        <taxon>Arthropoda</taxon>
        <taxon>Hexapoda</taxon>
        <taxon>Insecta</taxon>
        <taxon>Pterygota</taxon>
        <taxon>Neoptera</taxon>
        <taxon>Endopterygota</taxon>
        <taxon>Coleoptera</taxon>
        <taxon>Polyphaga</taxon>
        <taxon>Cucujiformia</taxon>
        <taxon>Chrysomeloidea</taxon>
        <taxon>Cerambycidae</taxon>
        <taxon>Cerambycinae</taxon>
        <taxon>Callichromatini</taxon>
        <taxon>Aromia</taxon>
    </lineage>
</organism>
<feature type="non-terminal residue" evidence="1">
    <location>
        <position position="1"/>
    </location>
</feature>
<accession>A0AAV8XIX8</accession>